<feature type="domain" description="Trafficking protein particle complex II-specific subunit 65 IgD3" evidence="1">
    <location>
        <begin position="236"/>
        <end position="381"/>
    </location>
</feature>
<reference evidence="2 3" key="1">
    <citation type="journal article" date="2013" name="MBio">
        <title>Genome sequencing of the plant pathogen Taphrina deformans, the causal agent of peach leaf curl.</title>
        <authorList>
            <person name="Cisse O.H."/>
            <person name="Almeida J.M.G.C.F."/>
            <person name="Fonseca A."/>
            <person name="Kumar A.A."/>
            <person name="Salojaervi J."/>
            <person name="Overmyer K."/>
            <person name="Hauser P.M."/>
            <person name="Pagni M."/>
        </authorList>
    </citation>
    <scope>NUCLEOTIDE SEQUENCE [LARGE SCALE GENOMIC DNA]</scope>
    <source>
        <strain evidence="3">PYCC 5710 / ATCC 11124 / CBS 356.35 / IMI 108563 / JCM 9778 / NBRC 8474</strain>
    </source>
</reference>
<evidence type="ECO:0000259" key="1">
    <source>
        <dbReference type="Pfam" id="PF12735"/>
    </source>
</evidence>
<dbReference type="AlphaFoldDB" id="S0BE46"/>
<proteinExistence type="predicted"/>
<sequence length="384" mass="42150">MTLSDKAFDEPNANAYIDSTDMTGRDMSYNLLRGLESDVFLRDNPPELSAARVSTMRPLADPMTKKTKKSAKRVFSVHSAIALRIRSFDIPASSRVILSIDLESPEDSKHALEFHSIELQVNQAKPNPIGECSFPFDLKDGEKYTYAFDLNFENLPVEIGGHIPATLIIHSRPVTHESESIRGPLLISKWSTTISVPQDVGTPLTHHLEDVARQRMQRSSSNLLQAARSSMLVSPSDSQTPLSGIVVTLRPPANGRIGQVIDIPVLVTNNASTPKTLNIDVSRAPRKKELPRAPLSESGSRALVLSDQALHETHAQCSAEGIDFICLTNHIKIGQLAGGAQVEVTLQYLAMREAIVELQDLRIVDVSSGVYHELKDLSTIHITT</sequence>
<dbReference type="GO" id="GO:0006891">
    <property type="term" value="P:intra-Golgi vesicle-mediated transport"/>
    <property type="evidence" value="ECO:0007669"/>
    <property type="project" value="InterPro"/>
</dbReference>
<dbReference type="Pfam" id="PF12735">
    <property type="entry name" value="IgD3_Trs65"/>
    <property type="match status" value="1"/>
</dbReference>
<dbReference type="InterPro" id="IPR024662">
    <property type="entry name" value="Trs65"/>
</dbReference>
<evidence type="ECO:0000313" key="3">
    <source>
        <dbReference type="Proteomes" id="UP000013776"/>
    </source>
</evidence>
<dbReference type="PANTHER" id="PTHR28159">
    <property type="entry name" value="TRAFFICKING PROTEIN PARTICLE COMPLEX II-SPECIFIC SUBUNIT 65"/>
    <property type="match status" value="1"/>
</dbReference>
<dbReference type="Proteomes" id="UP000013776">
    <property type="component" value="Unassembled WGS sequence"/>
</dbReference>
<name>S0BE46_TAPDE</name>
<organism evidence="2 3">
    <name type="scientific">Taphrina deformans (strain PYCC 5710 / ATCC 11124 / CBS 356.35 / IMI 108563 / JCM 9778 / NBRC 8474)</name>
    <name type="common">Peach leaf curl fungus</name>
    <name type="synonym">Lalaria deformans</name>
    <dbReference type="NCBI Taxonomy" id="1097556"/>
    <lineage>
        <taxon>Eukaryota</taxon>
        <taxon>Fungi</taxon>
        <taxon>Dikarya</taxon>
        <taxon>Ascomycota</taxon>
        <taxon>Taphrinomycotina</taxon>
        <taxon>Taphrinomycetes</taxon>
        <taxon>Taphrinales</taxon>
        <taxon>Taphrinaceae</taxon>
        <taxon>Taphrina</taxon>
    </lineage>
</organism>
<evidence type="ECO:0000313" key="2">
    <source>
        <dbReference type="EMBL" id="CCG81555.1"/>
    </source>
</evidence>
<protein>
    <recommendedName>
        <fullName evidence="1">Trafficking protein particle complex II-specific subunit 65 IgD3 domain-containing protein</fullName>
    </recommendedName>
</protein>
<dbReference type="PANTHER" id="PTHR28159:SF1">
    <property type="entry name" value="TRAFFICKING PROTEIN PARTICLE COMPLEX II-SPECIFIC SUBUNIT 65"/>
    <property type="match status" value="1"/>
</dbReference>
<dbReference type="GO" id="GO:0005802">
    <property type="term" value="C:trans-Golgi network"/>
    <property type="evidence" value="ECO:0007669"/>
    <property type="project" value="TreeGrafter"/>
</dbReference>
<keyword evidence="3" id="KW-1185">Reference proteome</keyword>
<accession>S0BE46</accession>
<dbReference type="OrthoDB" id="5345392at2759"/>
<dbReference type="GO" id="GO:1990071">
    <property type="term" value="C:TRAPPII protein complex"/>
    <property type="evidence" value="ECO:0007669"/>
    <property type="project" value="InterPro"/>
</dbReference>
<dbReference type="InterPro" id="IPR055420">
    <property type="entry name" value="IgD3_Trs65"/>
</dbReference>
<dbReference type="EMBL" id="CAHR02000044">
    <property type="protein sequence ID" value="CCG81555.1"/>
    <property type="molecule type" value="Genomic_DNA"/>
</dbReference>
<dbReference type="VEuPathDB" id="FungiDB:TAPDE_001402"/>
<dbReference type="STRING" id="1097556.S0BE46"/>
<dbReference type="eggNOG" id="ENOG502SGQ1">
    <property type="taxonomic scope" value="Eukaryota"/>
</dbReference>
<gene>
    <name evidence="2" type="ORF">TAPDE_001402</name>
</gene>
<comment type="caution">
    <text evidence="2">The sequence shown here is derived from an EMBL/GenBank/DDBJ whole genome shotgun (WGS) entry which is preliminary data.</text>
</comment>